<proteinExistence type="predicted"/>
<dbReference type="InterPro" id="IPR010753">
    <property type="entry name" value="DUF1330"/>
</dbReference>
<dbReference type="PANTHER" id="PTHR40257:SF1">
    <property type="entry name" value="DUF1330 DOMAIN-CONTAINING PROTEIN"/>
    <property type="match status" value="1"/>
</dbReference>
<dbReference type="EMBL" id="JACHHW010000001">
    <property type="protein sequence ID" value="MBB5186169.1"/>
    <property type="molecule type" value="Genomic_DNA"/>
</dbReference>
<comment type="caution">
    <text evidence="2">The sequence shown here is derived from an EMBL/GenBank/DDBJ whole genome shotgun (WGS) entry which is preliminary data.</text>
</comment>
<dbReference type="Pfam" id="PF07045">
    <property type="entry name" value="DUF1330"/>
    <property type="match status" value="1"/>
</dbReference>
<evidence type="ECO:0000313" key="2">
    <source>
        <dbReference type="EMBL" id="MBB5186169.1"/>
    </source>
</evidence>
<evidence type="ECO:0000259" key="1">
    <source>
        <dbReference type="Pfam" id="PF07045"/>
    </source>
</evidence>
<name>A0A840QZF8_9GAMM</name>
<dbReference type="RefSeq" id="WP_184460961.1">
    <property type="nucleotide sequence ID" value="NZ_JACHHW010000001.1"/>
</dbReference>
<keyword evidence="3" id="KW-1185">Reference proteome</keyword>
<dbReference type="Proteomes" id="UP000536640">
    <property type="component" value="Unassembled WGS sequence"/>
</dbReference>
<accession>A0A840QZF8</accession>
<organism evidence="2 3">
    <name type="scientific">Zhongshania antarctica</name>
    <dbReference type="NCBI Taxonomy" id="641702"/>
    <lineage>
        <taxon>Bacteria</taxon>
        <taxon>Pseudomonadati</taxon>
        <taxon>Pseudomonadota</taxon>
        <taxon>Gammaproteobacteria</taxon>
        <taxon>Cellvibrionales</taxon>
        <taxon>Spongiibacteraceae</taxon>
        <taxon>Zhongshania</taxon>
    </lineage>
</organism>
<gene>
    <name evidence="2" type="ORF">HNQ57_000428</name>
</gene>
<dbReference type="PANTHER" id="PTHR40257">
    <property type="match status" value="1"/>
</dbReference>
<dbReference type="AlphaFoldDB" id="A0A840QZF8"/>
<feature type="domain" description="DUF1330" evidence="1">
    <location>
        <begin position="53"/>
        <end position="137"/>
    </location>
</feature>
<dbReference type="SUPFAM" id="SSF54909">
    <property type="entry name" value="Dimeric alpha+beta barrel"/>
    <property type="match status" value="1"/>
</dbReference>
<dbReference type="InterPro" id="IPR011008">
    <property type="entry name" value="Dimeric_a/b-barrel"/>
</dbReference>
<protein>
    <submittedName>
        <fullName evidence="2">Uncharacterized protein (DUF1330 family)</fullName>
    </submittedName>
</protein>
<sequence>MSETLHIDSIEPSAEQLKALQAIDPEGPFHFVNFLAFKDHAEYPAEHKLANAALSGSDAYDKYGAVALQQIIQRGGRLITLNTVELEVIGSPGPWHRVATMEYPNIAAFLGMIADPDYQKALVHRNAGLKDTIVLVTRPQLKAPNG</sequence>
<evidence type="ECO:0000313" key="3">
    <source>
        <dbReference type="Proteomes" id="UP000536640"/>
    </source>
</evidence>
<dbReference type="Gene3D" id="3.30.70.100">
    <property type="match status" value="1"/>
</dbReference>
<reference evidence="2 3" key="1">
    <citation type="submission" date="2020-08" db="EMBL/GenBank/DDBJ databases">
        <title>Genomic Encyclopedia of Type Strains, Phase IV (KMG-IV): sequencing the most valuable type-strain genomes for metagenomic binning, comparative biology and taxonomic classification.</title>
        <authorList>
            <person name="Goeker M."/>
        </authorList>
    </citation>
    <scope>NUCLEOTIDE SEQUENCE [LARGE SCALE GENOMIC DNA]</scope>
    <source>
        <strain evidence="2 3">DSM 25701</strain>
    </source>
</reference>